<organism evidence="3 4">
    <name type="scientific">Candidatus Lambdaproteobacteria bacterium RIFOXYD2_FULL_50_16</name>
    <dbReference type="NCBI Taxonomy" id="1817772"/>
    <lineage>
        <taxon>Bacteria</taxon>
        <taxon>Pseudomonadati</taxon>
        <taxon>Pseudomonadota</taxon>
        <taxon>Candidatus Lambdaproteobacteria</taxon>
    </lineage>
</organism>
<feature type="transmembrane region" description="Helical" evidence="1">
    <location>
        <begin position="30"/>
        <end position="58"/>
    </location>
</feature>
<sequence>MANLFAKIKEKINLHIIRPVLESHLPVRSVAVGAAVGMFAGMTPTVGIQMWEVFMIWLIFKYIFRFRFDLVVGTALVWLSNPITLVPLYYGFLATGVGFFHLLGKEVVGMGYADFEKKLEAITENPALSSWGKALEGGQFLLVDLGYPMIIGSLFWATPLAILSYWATMKYLTLYRKKKAESLGISYIEWRERYERAS</sequence>
<dbReference type="PANTHER" id="PTHR40547">
    <property type="entry name" value="SLL0298 PROTEIN"/>
    <property type="match status" value="1"/>
</dbReference>
<dbReference type="Pfam" id="PF09835">
    <property type="entry name" value="DUF2062"/>
    <property type="match status" value="1"/>
</dbReference>
<evidence type="ECO:0000256" key="1">
    <source>
        <dbReference type="SAM" id="Phobius"/>
    </source>
</evidence>
<dbReference type="EMBL" id="MFNE01000001">
    <property type="protein sequence ID" value="OGG97250.1"/>
    <property type="molecule type" value="Genomic_DNA"/>
</dbReference>
<comment type="caution">
    <text evidence="3">The sequence shown here is derived from an EMBL/GenBank/DDBJ whole genome shotgun (WGS) entry which is preliminary data.</text>
</comment>
<accession>A0A1F6GGM6</accession>
<evidence type="ECO:0000259" key="2">
    <source>
        <dbReference type="Pfam" id="PF09835"/>
    </source>
</evidence>
<keyword evidence="1" id="KW-0812">Transmembrane</keyword>
<protein>
    <recommendedName>
        <fullName evidence="2">DUF2062 domain-containing protein</fullName>
    </recommendedName>
</protein>
<reference evidence="3 4" key="1">
    <citation type="journal article" date="2016" name="Nat. Commun.">
        <title>Thousands of microbial genomes shed light on interconnected biogeochemical processes in an aquifer system.</title>
        <authorList>
            <person name="Anantharaman K."/>
            <person name="Brown C.T."/>
            <person name="Hug L.A."/>
            <person name="Sharon I."/>
            <person name="Castelle C.J."/>
            <person name="Probst A.J."/>
            <person name="Thomas B.C."/>
            <person name="Singh A."/>
            <person name="Wilkins M.J."/>
            <person name="Karaoz U."/>
            <person name="Brodie E.L."/>
            <person name="Williams K.H."/>
            <person name="Hubbard S.S."/>
            <person name="Banfield J.F."/>
        </authorList>
    </citation>
    <scope>NUCLEOTIDE SEQUENCE [LARGE SCALE GENOMIC DNA]</scope>
</reference>
<feature type="transmembrane region" description="Helical" evidence="1">
    <location>
        <begin position="145"/>
        <end position="168"/>
    </location>
</feature>
<evidence type="ECO:0000313" key="4">
    <source>
        <dbReference type="Proteomes" id="UP000178449"/>
    </source>
</evidence>
<name>A0A1F6GGM6_9PROT</name>
<keyword evidence="1" id="KW-1133">Transmembrane helix</keyword>
<dbReference type="InterPro" id="IPR018639">
    <property type="entry name" value="DUF2062"/>
</dbReference>
<evidence type="ECO:0000313" key="3">
    <source>
        <dbReference type="EMBL" id="OGG97250.1"/>
    </source>
</evidence>
<dbReference type="AlphaFoldDB" id="A0A1F6GGM6"/>
<dbReference type="PANTHER" id="PTHR40547:SF1">
    <property type="entry name" value="SLL0298 PROTEIN"/>
    <property type="match status" value="1"/>
</dbReference>
<proteinExistence type="predicted"/>
<keyword evidence="1" id="KW-0472">Membrane</keyword>
<feature type="transmembrane region" description="Helical" evidence="1">
    <location>
        <begin position="70"/>
        <end position="92"/>
    </location>
</feature>
<gene>
    <name evidence="3" type="ORF">A2527_10460</name>
</gene>
<dbReference type="Proteomes" id="UP000178449">
    <property type="component" value="Unassembled WGS sequence"/>
</dbReference>
<feature type="domain" description="DUF2062" evidence="2">
    <location>
        <begin position="18"/>
        <end position="180"/>
    </location>
</feature>
<dbReference type="STRING" id="1817772.A2527_10460"/>